<evidence type="ECO:0000256" key="6">
    <source>
        <dbReference type="SAM" id="Phobius"/>
    </source>
</evidence>
<evidence type="ECO:0000313" key="9">
    <source>
        <dbReference type="Proteomes" id="UP001500822"/>
    </source>
</evidence>
<dbReference type="InterPro" id="IPR036259">
    <property type="entry name" value="MFS_trans_sf"/>
</dbReference>
<feature type="transmembrane region" description="Helical" evidence="6">
    <location>
        <begin position="205"/>
        <end position="224"/>
    </location>
</feature>
<feature type="transmembrane region" description="Helical" evidence="6">
    <location>
        <begin position="20"/>
        <end position="44"/>
    </location>
</feature>
<name>A0ABP8YXX4_9ACTN</name>
<dbReference type="PANTHER" id="PTHR42718">
    <property type="entry name" value="MAJOR FACILITATOR SUPERFAMILY MULTIDRUG TRANSPORTER MFSC"/>
    <property type="match status" value="1"/>
</dbReference>
<protein>
    <submittedName>
        <fullName evidence="8">MFS transporter</fullName>
    </submittedName>
</protein>
<dbReference type="Gene3D" id="1.20.1250.20">
    <property type="entry name" value="MFS general substrate transporter like domains"/>
    <property type="match status" value="2"/>
</dbReference>
<feature type="transmembrane region" description="Helical" evidence="6">
    <location>
        <begin position="312"/>
        <end position="333"/>
    </location>
</feature>
<reference evidence="9" key="1">
    <citation type="journal article" date="2019" name="Int. J. Syst. Evol. Microbiol.">
        <title>The Global Catalogue of Microorganisms (GCM) 10K type strain sequencing project: providing services to taxonomists for standard genome sequencing and annotation.</title>
        <authorList>
            <consortium name="The Broad Institute Genomics Platform"/>
            <consortium name="The Broad Institute Genome Sequencing Center for Infectious Disease"/>
            <person name="Wu L."/>
            <person name="Ma J."/>
        </authorList>
    </citation>
    <scope>NUCLEOTIDE SEQUENCE [LARGE SCALE GENOMIC DNA]</scope>
    <source>
        <strain evidence="9">JCM 18077</strain>
    </source>
</reference>
<evidence type="ECO:0000256" key="3">
    <source>
        <dbReference type="ARBA" id="ARBA00022692"/>
    </source>
</evidence>
<feature type="transmembrane region" description="Helical" evidence="6">
    <location>
        <begin position="87"/>
        <end position="106"/>
    </location>
</feature>
<gene>
    <name evidence="8" type="ORF">GCM10023217_06410</name>
</gene>
<dbReference type="InterPro" id="IPR011701">
    <property type="entry name" value="MFS"/>
</dbReference>
<accession>A0ABP8YXX4</accession>
<feature type="transmembrane region" description="Helical" evidence="6">
    <location>
        <begin position="414"/>
        <end position="432"/>
    </location>
</feature>
<sequence>MNLSGKAATPRATSSVNPILIIGVLGLSSLFASLMQSLVIPIQVELPELLGTSSSNASWVVTATLLGGAVAMPVAGRLADLFGKKPVLVASALILLVGSLICALSDSLAPMLVGRVLQGLAMGYIPVAISFVREVAPVRMINTAVAAISAMLGVGGALGLPLAAWIADSLDWHALFWVSLGLAAVMALLSLFLLPHVRDAQEGSLDWLGAIGLATGLVAFLVGVSKGNDWGWTSGLTLGLLIGGVAVLLLWGWFEMRSDDPLVELRTLSQRPVLMTNLAAVLIGFGMMAQAIVVPQLLGMPAATGFGLGQSILATGLWMAPGGLMMLVFAPVSSKLLSTIGGRRTLALGGFVLAGGYVLAVFLTGAPWQLLIATCIGSAGVGIGYAAMPTLILENVPPAEAAASVGLNGLARSVGTTLAGAVMAVVLTSNTIDLGGHPLPTLDAFKLCFIIGAAAAAIGAALALFVYPLRGKKMSGQELQDAIDARA</sequence>
<evidence type="ECO:0000256" key="4">
    <source>
        <dbReference type="ARBA" id="ARBA00022989"/>
    </source>
</evidence>
<organism evidence="8 9">
    <name type="scientific">Gordonia alkaliphila</name>
    <dbReference type="NCBI Taxonomy" id="1053547"/>
    <lineage>
        <taxon>Bacteria</taxon>
        <taxon>Bacillati</taxon>
        <taxon>Actinomycetota</taxon>
        <taxon>Actinomycetes</taxon>
        <taxon>Mycobacteriales</taxon>
        <taxon>Gordoniaceae</taxon>
        <taxon>Gordonia</taxon>
    </lineage>
</organism>
<evidence type="ECO:0000256" key="1">
    <source>
        <dbReference type="ARBA" id="ARBA00004651"/>
    </source>
</evidence>
<feature type="transmembrane region" description="Helical" evidence="6">
    <location>
        <begin position="172"/>
        <end position="193"/>
    </location>
</feature>
<evidence type="ECO:0000259" key="7">
    <source>
        <dbReference type="PROSITE" id="PS50850"/>
    </source>
</evidence>
<dbReference type="EMBL" id="BAABIE010000002">
    <property type="protein sequence ID" value="GAA4740944.1"/>
    <property type="molecule type" value="Genomic_DNA"/>
</dbReference>
<dbReference type="Proteomes" id="UP001500822">
    <property type="component" value="Unassembled WGS sequence"/>
</dbReference>
<dbReference type="PROSITE" id="PS50850">
    <property type="entry name" value="MFS"/>
    <property type="match status" value="1"/>
</dbReference>
<dbReference type="Pfam" id="PF07690">
    <property type="entry name" value="MFS_1"/>
    <property type="match status" value="1"/>
</dbReference>
<evidence type="ECO:0000256" key="5">
    <source>
        <dbReference type="ARBA" id="ARBA00023136"/>
    </source>
</evidence>
<keyword evidence="2" id="KW-0813">Transport</keyword>
<keyword evidence="4 6" id="KW-1133">Transmembrane helix</keyword>
<keyword evidence="5 6" id="KW-0472">Membrane</keyword>
<feature type="transmembrane region" description="Helical" evidence="6">
    <location>
        <begin position="230"/>
        <end position="254"/>
    </location>
</feature>
<feature type="transmembrane region" description="Helical" evidence="6">
    <location>
        <begin position="56"/>
        <end position="75"/>
    </location>
</feature>
<feature type="transmembrane region" description="Helical" evidence="6">
    <location>
        <begin position="370"/>
        <end position="393"/>
    </location>
</feature>
<comment type="subcellular location">
    <subcellularLocation>
        <location evidence="1">Cell membrane</location>
        <topology evidence="1">Multi-pass membrane protein</topology>
    </subcellularLocation>
</comment>
<feature type="transmembrane region" description="Helical" evidence="6">
    <location>
        <begin position="345"/>
        <end position="364"/>
    </location>
</feature>
<dbReference type="SUPFAM" id="SSF103473">
    <property type="entry name" value="MFS general substrate transporter"/>
    <property type="match status" value="2"/>
</dbReference>
<feature type="domain" description="Major facilitator superfamily (MFS) profile" evidence="7">
    <location>
        <begin position="21"/>
        <end position="471"/>
    </location>
</feature>
<feature type="transmembrane region" description="Helical" evidence="6">
    <location>
        <begin position="444"/>
        <end position="467"/>
    </location>
</feature>
<evidence type="ECO:0000313" key="8">
    <source>
        <dbReference type="EMBL" id="GAA4740944.1"/>
    </source>
</evidence>
<comment type="caution">
    <text evidence="8">The sequence shown here is derived from an EMBL/GenBank/DDBJ whole genome shotgun (WGS) entry which is preliminary data.</text>
</comment>
<feature type="transmembrane region" description="Helical" evidence="6">
    <location>
        <begin position="144"/>
        <end position="166"/>
    </location>
</feature>
<dbReference type="RefSeq" id="WP_425556466.1">
    <property type="nucleotide sequence ID" value="NZ_BAABIE010000002.1"/>
</dbReference>
<dbReference type="CDD" id="cd17504">
    <property type="entry name" value="MFS_MMR_MDR_like"/>
    <property type="match status" value="1"/>
</dbReference>
<feature type="transmembrane region" description="Helical" evidence="6">
    <location>
        <begin position="274"/>
        <end position="292"/>
    </location>
</feature>
<keyword evidence="9" id="KW-1185">Reference proteome</keyword>
<dbReference type="InterPro" id="IPR020846">
    <property type="entry name" value="MFS_dom"/>
</dbReference>
<feature type="transmembrane region" description="Helical" evidence="6">
    <location>
        <begin position="112"/>
        <end position="132"/>
    </location>
</feature>
<evidence type="ECO:0000256" key="2">
    <source>
        <dbReference type="ARBA" id="ARBA00022448"/>
    </source>
</evidence>
<proteinExistence type="predicted"/>
<dbReference type="PANTHER" id="PTHR42718:SF9">
    <property type="entry name" value="MAJOR FACILITATOR SUPERFAMILY MULTIDRUG TRANSPORTER MFSC"/>
    <property type="match status" value="1"/>
</dbReference>
<keyword evidence="3 6" id="KW-0812">Transmembrane</keyword>